<feature type="compositionally biased region" description="Low complexity" evidence="1">
    <location>
        <begin position="63"/>
        <end position="78"/>
    </location>
</feature>
<reference evidence="4" key="1">
    <citation type="journal article" date="2024" name="Antonie Van Leeuwenhoek">
        <title>Isoptericola haloaureus sp. nov., a dimorphic actinobacterium isolated from mangrove sediments of southeast India, implicating biosaline agricultural significance through nitrogen fixation and salt tolerance genes.</title>
        <authorList>
            <person name="Prathaban M."/>
            <person name="Prathiviraj R."/>
            <person name="Ravichandran M."/>
            <person name="Natarajan S.D."/>
            <person name="Sobanaa M."/>
            <person name="Hari Krishna Kumar S."/>
            <person name="Chandrasekar V."/>
            <person name="Selvin J."/>
        </authorList>
    </citation>
    <scope>NUCLEOTIDE SEQUENCE</scope>
    <source>
        <strain evidence="4">MP1014</strain>
    </source>
</reference>
<accession>A0ABU7Z469</accession>
<protein>
    <submittedName>
        <fullName evidence="4">DUF3566 domain-containing protein</fullName>
    </submittedName>
</protein>
<feature type="compositionally biased region" description="Pro residues" evidence="1">
    <location>
        <begin position="42"/>
        <end position="54"/>
    </location>
</feature>
<evidence type="ECO:0000313" key="5">
    <source>
        <dbReference type="Proteomes" id="UP001310387"/>
    </source>
</evidence>
<feature type="domain" description="DUF3566" evidence="3">
    <location>
        <begin position="227"/>
        <end position="343"/>
    </location>
</feature>
<evidence type="ECO:0000256" key="2">
    <source>
        <dbReference type="SAM" id="Phobius"/>
    </source>
</evidence>
<comment type="caution">
    <text evidence="4">The sequence shown here is derived from an EMBL/GenBank/DDBJ whole genome shotgun (WGS) entry which is preliminary data.</text>
</comment>
<keyword evidence="5" id="KW-1185">Reference proteome</keyword>
<feature type="compositionally biased region" description="Polar residues" evidence="1">
    <location>
        <begin position="199"/>
        <end position="215"/>
    </location>
</feature>
<dbReference type="Pfam" id="PF12089">
    <property type="entry name" value="DUF3566"/>
    <property type="match status" value="1"/>
</dbReference>
<dbReference type="EMBL" id="JBAGLP010000105">
    <property type="protein sequence ID" value="MEG3614060.1"/>
    <property type="molecule type" value="Genomic_DNA"/>
</dbReference>
<feature type="transmembrane region" description="Helical" evidence="2">
    <location>
        <begin position="304"/>
        <end position="327"/>
    </location>
</feature>
<evidence type="ECO:0000313" key="4">
    <source>
        <dbReference type="EMBL" id="MEG3614060.1"/>
    </source>
</evidence>
<feature type="region of interest" description="Disordered" evidence="1">
    <location>
        <begin position="1"/>
        <end position="224"/>
    </location>
</feature>
<feature type="transmembrane region" description="Helical" evidence="2">
    <location>
        <begin position="245"/>
        <end position="268"/>
    </location>
</feature>
<keyword evidence="2" id="KW-1133">Transmembrane helix</keyword>
<evidence type="ECO:0000256" key="1">
    <source>
        <dbReference type="SAM" id="MobiDB-lite"/>
    </source>
</evidence>
<keyword evidence="2" id="KW-0812">Transmembrane</keyword>
<dbReference type="RefSeq" id="WP_332900913.1">
    <property type="nucleotide sequence ID" value="NZ_JBAGLP010000105.1"/>
</dbReference>
<feature type="compositionally biased region" description="Low complexity" evidence="1">
    <location>
        <begin position="122"/>
        <end position="172"/>
    </location>
</feature>
<sequence length="344" mass="34181">MASQKTTSQAGTPLSAPADSTQPITPVSETTDRSTGSERPAPAQPAPEQPAPAEPEPRDEGAAEAPTNGAARSSSAEASSDRASSDGAWSDGAWSDRAAPDGDAAASSDAESPKHGTETSGAAKNGAVKAAAAALAAARSAAKKVQSAGSAASGATPGGAQPTGSTAGTGSSAPPPPPDATSSGPRPEMHYSAGGVHGSAQQVPLSAEGSPQTGAQPAVAPDGLGSPRRVRLSVSRIDPWSIMKLAFLLSVAIGIMTVVATAVVWYSLNSVGTFATVQDFLISTLGPQAVDITQIVELERTVSLATLIALVNVVLFTAIATIMAMLYNITAALVGGVHLTLTDE</sequence>
<reference evidence="4" key="2">
    <citation type="submission" date="2024-02" db="EMBL/GenBank/DDBJ databases">
        <authorList>
            <person name="Prathaban M."/>
            <person name="Mythili R."/>
            <person name="Sharmila Devi N."/>
            <person name="Sobanaa M."/>
            <person name="Prathiviraj R."/>
            <person name="Selvin J."/>
        </authorList>
    </citation>
    <scope>NUCLEOTIDE SEQUENCE</scope>
    <source>
        <strain evidence="4">MP1014</strain>
    </source>
</reference>
<evidence type="ECO:0000259" key="3">
    <source>
        <dbReference type="Pfam" id="PF12089"/>
    </source>
</evidence>
<feature type="compositionally biased region" description="Polar residues" evidence="1">
    <location>
        <begin position="1"/>
        <end position="29"/>
    </location>
</feature>
<proteinExistence type="predicted"/>
<organism evidence="4 5">
    <name type="scientific">Isoptericola haloaureus</name>
    <dbReference type="NCBI Taxonomy" id="1542902"/>
    <lineage>
        <taxon>Bacteria</taxon>
        <taxon>Bacillati</taxon>
        <taxon>Actinomycetota</taxon>
        <taxon>Actinomycetes</taxon>
        <taxon>Micrococcales</taxon>
        <taxon>Promicromonosporaceae</taxon>
        <taxon>Isoptericola</taxon>
    </lineage>
</organism>
<feature type="compositionally biased region" description="Low complexity" evidence="1">
    <location>
        <begin position="85"/>
        <end position="110"/>
    </location>
</feature>
<name>A0ABU7Z469_9MICO</name>
<keyword evidence="2" id="KW-0472">Membrane</keyword>
<gene>
    <name evidence="4" type="ORF">V5O49_02880</name>
</gene>
<dbReference type="Proteomes" id="UP001310387">
    <property type="component" value="Unassembled WGS sequence"/>
</dbReference>
<dbReference type="InterPro" id="IPR021949">
    <property type="entry name" value="DUF3566_TM"/>
</dbReference>